<keyword evidence="1" id="KW-0472">Membrane</keyword>
<keyword evidence="3" id="KW-1185">Reference proteome</keyword>
<feature type="transmembrane region" description="Helical" evidence="1">
    <location>
        <begin position="240"/>
        <end position="259"/>
    </location>
</feature>
<accession>A0A1A6C8N9</accession>
<feature type="transmembrane region" description="Helical" evidence="1">
    <location>
        <begin position="73"/>
        <end position="94"/>
    </location>
</feature>
<comment type="caution">
    <text evidence="2">The sequence shown here is derived from an EMBL/GenBank/DDBJ whole genome shotgun (WGS) entry which is preliminary data.</text>
</comment>
<proteinExistence type="predicted"/>
<evidence type="ECO:0000313" key="3">
    <source>
        <dbReference type="Proteomes" id="UP000029273"/>
    </source>
</evidence>
<gene>
    <name evidence="2" type="ORF">Thpro_020649</name>
</gene>
<dbReference type="STRING" id="160660.BJI67_08585"/>
<organism evidence="2 3">
    <name type="scientific">Acidihalobacter prosperus</name>
    <dbReference type="NCBI Taxonomy" id="160660"/>
    <lineage>
        <taxon>Bacteria</taxon>
        <taxon>Pseudomonadati</taxon>
        <taxon>Pseudomonadota</taxon>
        <taxon>Gammaproteobacteria</taxon>
        <taxon>Chromatiales</taxon>
        <taxon>Ectothiorhodospiraceae</taxon>
        <taxon>Acidihalobacter</taxon>
    </lineage>
</organism>
<feature type="transmembrane region" description="Helical" evidence="1">
    <location>
        <begin position="265"/>
        <end position="286"/>
    </location>
</feature>
<protein>
    <submittedName>
        <fullName evidence="2">Cytochrome c oxidase assembly protein</fullName>
    </submittedName>
</protein>
<feature type="transmembrane region" description="Helical" evidence="1">
    <location>
        <begin position="32"/>
        <end position="53"/>
    </location>
</feature>
<feature type="transmembrane region" description="Helical" evidence="1">
    <location>
        <begin position="199"/>
        <end position="219"/>
    </location>
</feature>
<name>A0A1A6C8N9_9GAMM</name>
<dbReference type="Proteomes" id="UP000029273">
    <property type="component" value="Unassembled WGS sequence"/>
</dbReference>
<evidence type="ECO:0000313" key="2">
    <source>
        <dbReference type="EMBL" id="OBS10933.1"/>
    </source>
</evidence>
<feature type="transmembrane region" description="Helical" evidence="1">
    <location>
        <begin position="115"/>
        <end position="134"/>
    </location>
</feature>
<dbReference type="AlphaFoldDB" id="A0A1A6C8N9"/>
<feature type="transmembrane region" description="Helical" evidence="1">
    <location>
        <begin position="293"/>
        <end position="313"/>
    </location>
</feature>
<sequence length="315" mass="33776">MDYHVMSNPTETQPAADPKHVVEGEMTLTVRIIGLGIGSLVLLAIVLGIWRGLESPLPLKGAIVDGLMLSEVIFAIALILLGSIVEGFGYGLSLGTRWPYTRNIVILMLRGDPEAAHRVLATAVGLTAVALAVLHPDKMTFTGVGLIVITALFGMGTLYVLAGRAPAFVHGTHGMLAYLVFLNYLVGLAYPGIDLFAYVNATVALHALLFTIFMGGMVTGQRGFGQAIEPFLHPRKTAHWIFVVHGFAAMLVLGTLGWMSAAYPVAFGLAVFQAAVGFFLFHAVNLKPKTPGAIVAFHQMMVLLITSAIVLQWHY</sequence>
<dbReference type="EMBL" id="JQSG02000001">
    <property type="protein sequence ID" value="OBS10933.1"/>
    <property type="molecule type" value="Genomic_DNA"/>
</dbReference>
<feature type="transmembrane region" description="Helical" evidence="1">
    <location>
        <begin position="140"/>
        <end position="162"/>
    </location>
</feature>
<feature type="transmembrane region" description="Helical" evidence="1">
    <location>
        <begin position="174"/>
        <end position="193"/>
    </location>
</feature>
<keyword evidence="1" id="KW-1133">Transmembrane helix</keyword>
<evidence type="ECO:0000256" key="1">
    <source>
        <dbReference type="SAM" id="Phobius"/>
    </source>
</evidence>
<reference evidence="2 3" key="1">
    <citation type="journal article" date="2014" name="Genome Announc.">
        <title>Draft Genome Sequence of the Iron-Oxidizing, Acidophilic, and Halotolerant 'Thiobacillus prosperus' Type Strain DSM 5130.</title>
        <authorList>
            <person name="Ossandon F.J."/>
            <person name="Cardenas J.P."/>
            <person name="Corbett M."/>
            <person name="Quatrini R."/>
            <person name="Holmes D.S."/>
            <person name="Watkin E."/>
        </authorList>
    </citation>
    <scope>NUCLEOTIDE SEQUENCE [LARGE SCALE GENOMIC DNA]</scope>
    <source>
        <strain evidence="2 3">DSM 5130</strain>
    </source>
</reference>
<keyword evidence="1" id="KW-0812">Transmembrane</keyword>